<dbReference type="InterPro" id="IPR046347">
    <property type="entry name" value="bZIP_sf"/>
</dbReference>
<gene>
    <name evidence="6" type="ORF">AMTR_s00040p00057740</name>
</gene>
<dbReference type="Gramene" id="ERN12984">
    <property type="protein sequence ID" value="ERN12984"/>
    <property type="gene ID" value="AMTR_s00040p00057740"/>
</dbReference>
<dbReference type="SUPFAM" id="SSF57959">
    <property type="entry name" value="Leucine zipper domain"/>
    <property type="match status" value="1"/>
</dbReference>
<dbReference type="InterPro" id="IPR004827">
    <property type="entry name" value="bZIP"/>
</dbReference>
<dbReference type="OMA" id="HADHSRI"/>
<dbReference type="Pfam" id="PF00170">
    <property type="entry name" value="bZIP_1"/>
    <property type="match status" value="1"/>
</dbReference>
<reference evidence="7" key="1">
    <citation type="journal article" date="2013" name="Science">
        <title>The Amborella genome and the evolution of flowering plants.</title>
        <authorList>
            <consortium name="Amborella Genome Project"/>
        </authorList>
    </citation>
    <scope>NUCLEOTIDE SEQUENCE [LARGE SCALE GENOMIC DNA]</scope>
</reference>
<evidence type="ECO:0000313" key="6">
    <source>
        <dbReference type="EMBL" id="ERN12984.1"/>
    </source>
</evidence>
<dbReference type="AlphaFoldDB" id="W1PY53"/>
<dbReference type="GO" id="GO:0003700">
    <property type="term" value="F:DNA-binding transcription factor activity"/>
    <property type="evidence" value="ECO:0007669"/>
    <property type="project" value="InterPro"/>
</dbReference>
<proteinExistence type="predicted"/>
<dbReference type="STRING" id="13333.W1PY53"/>
<evidence type="ECO:0000256" key="2">
    <source>
        <dbReference type="ARBA" id="ARBA00023125"/>
    </source>
</evidence>
<dbReference type="CDD" id="cd14707">
    <property type="entry name" value="bZIP_plant_BZIP46"/>
    <property type="match status" value="1"/>
</dbReference>
<keyword evidence="7" id="KW-1185">Reference proteome</keyword>
<comment type="subcellular location">
    <subcellularLocation>
        <location evidence="1">Nucleus</location>
    </subcellularLocation>
</comment>
<evidence type="ECO:0000313" key="7">
    <source>
        <dbReference type="Proteomes" id="UP000017836"/>
    </source>
</evidence>
<evidence type="ECO:0000256" key="4">
    <source>
        <dbReference type="SAM" id="Coils"/>
    </source>
</evidence>
<dbReference type="PANTHER" id="PTHR22952">
    <property type="entry name" value="CAMP-RESPONSE ELEMENT BINDING PROTEIN-RELATED"/>
    <property type="match status" value="1"/>
</dbReference>
<dbReference type="SMART" id="SM00338">
    <property type="entry name" value="BRLZ"/>
    <property type="match status" value="1"/>
</dbReference>
<keyword evidence="3" id="KW-0539">Nucleus</keyword>
<evidence type="ECO:0000256" key="1">
    <source>
        <dbReference type="ARBA" id="ARBA00004123"/>
    </source>
</evidence>
<dbReference type="HOGENOM" id="CLU_043238_2_2_1"/>
<dbReference type="Gene3D" id="1.20.5.170">
    <property type="match status" value="1"/>
</dbReference>
<feature type="coiled-coil region" evidence="4">
    <location>
        <begin position="257"/>
        <end position="293"/>
    </location>
</feature>
<dbReference type="eggNOG" id="ENOG502RXGY">
    <property type="taxonomic scope" value="Eukaryota"/>
</dbReference>
<dbReference type="GO" id="GO:0003677">
    <property type="term" value="F:DNA binding"/>
    <property type="evidence" value="ECO:0007669"/>
    <property type="project" value="UniProtKB-KW"/>
</dbReference>
<dbReference type="GO" id="GO:0045893">
    <property type="term" value="P:positive regulation of DNA-templated transcription"/>
    <property type="evidence" value="ECO:0007669"/>
    <property type="project" value="InterPro"/>
</dbReference>
<name>W1PY53_AMBTC</name>
<dbReference type="PROSITE" id="PS00036">
    <property type="entry name" value="BZIP_BASIC"/>
    <property type="match status" value="1"/>
</dbReference>
<dbReference type="EMBL" id="KI392591">
    <property type="protein sequence ID" value="ERN12984.1"/>
    <property type="molecule type" value="Genomic_DNA"/>
</dbReference>
<dbReference type="InterPro" id="IPR043452">
    <property type="entry name" value="BZIP46-like"/>
</dbReference>
<dbReference type="PROSITE" id="PS50217">
    <property type="entry name" value="BZIP"/>
    <property type="match status" value="1"/>
</dbReference>
<dbReference type="Proteomes" id="UP000017836">
    <property type="component" value="Unassembled WGS sequence"/>
</dbReference>
<keyword evidence="2" id="KW-0238">DNA-binding</keyword>
<dbReference type="FunFam" id="1.20.5.170:FF:000036">
    <property type="entry name" value="ABSCISIC ACID-INSENSITIVE 5-like protein 2"/>
    <property type="match status" value="1"/>
</dbReference>
<dbReference type="PANTHER" id="PTHR22952:SF392">
    <property type="entry name" value="BZIP TRANSCRIPTION FACTOR 12"/>
    <property type="match status" value="1"/>
</dbReference>
<sequence length="318" mass="35298">MASKVMASSNSTTNSDLNRQASIYSLTIAELQNSNKGLGSMSMDDLLRNIWTAEESQAMAAALAGNQPDSGQLAGNMSDSGQVMMNSGSFPHQNNLSLPKQVANKTVEEVWRELASSSATDQRGERMVYKEPTFGEMTLEDFLAKAGIVREENQAQGVCEPSDWRRFGVKGDEMVSQQSMFGDGVLGVQGQFQRLGGLEEGGLGSNNNNGLGLGLGHEGSSRGKRRAVHEPVDKVAQQRQRRMIKNRESAARSRERKQAYTVELETLVTQLEEENAQLQAQQVEENRKRREELMKVLIPVDEMPRPPRMLRRTRSMHL</sequence>
<protein>
    <recommendedName>
        <fullName evidence="5">BZIP domain-containing protein</fullName>
    </recommendedName>
</protein>
<dbReference type="OrthoDB" id="644067at2759"/>
<evidence type="ECO:0000259" key="5">
    <source>
        <dbReference type="PROSITE" id="PS50217"/>
    </source>
</evidence>
<feature type="domain" description="BZIP" evidence="5">
    <location>
        <begin position="236"/>
        <end position="281"/>
    </location>
</feature>
<keyword evidence="4" id="KW-0175">Coiled coil</keyword>
<evidence type="ECO:0000256" key="3">
    <source>
        <dbReference type="ARBA" id="ARBA00023242"/>
    </source>
</evidence>
<organism evidence="6 7">
    <name type="scientific">Amborella trichopoda</name>
    <dbReference type="NCBI Taxonomy" id="13333"/>
    <lineage>
        <taxon>Eukaryota</taxon>
        <taxon>Viridiplantae</taxon>
        <taxon>Streptophyta</taxon>
        <taxon>Embryophyta</taxon>
        <taxon>Tracheophyta</taxon>
        <taxon>Spermatophyta</taxon>
        <taxon>Magnoliopsida</taxon>
        <taxon>Amborellales</taxon>
        <taxon>Amborellaceae</taxon>
        <taxon>Amborella</taxon>
    </lineage>
</organism>
<dbReference type="GO" id="GO:0005634">
    <property type="term" value="C:nucleus"/>
    <property type="evidence" value="ECO:0000318"/>
    <property type="project" value="GO_Central"/>
</dbReference>
<accession>W1PY53</accession>